<gene>
    <name evidence="2" type="ORF">MCOS_LOCUS6338</name>
</gene>
<organism evidence="2 3">
    <name type="scientific">Mesocestoides corti</name>
    <name type="common">Flatworm</name>
    <dbReference type="NCBI Taxonomy" id="53468"/>
    <lineage>
        <taxon>Eukaryota</taxon>
        <taxon>Metazoa</taxon>
        <taxon>Spiralia</taxon>
        <taxon>Lophotrochozoa</taxon>
        <taxon>Platyhelminthes</taxon>
        <taxon>Cestoda</taxon>
        <taxon>Eucestoda</taxon>
        <taxon>Cyclophyllidea</taxon>
        <taxon>Mesocestoididae</taxon>
        <taxon>Mesocestoides</taxon>
    </lineage>
</organism>
<dbReference type="OrthoDB" id="16955at2759"/>
<dbReference type="EMBL" id="UXSR01005252">
    <property type="protein sequence ID" value="VDD80335.1"/>
    <property type="molecule type" value="Genomic_DNA"/>
</dbReference>
<keyword evidence="1" id="KW-1133">Transmembrane helix</keyword>
<protein>
    <recommendedName>
        <fullName evidence="4">Acidic fibroblast growth factor intracellular-binding protein</fullName>
    </recommendedName>
</protein>
<accession>A0A0R3UGI0</accession>
<feature type="transmembrane region" description="Helical" evidence="1">
    <location>
        <begin position="361"/>
        <end position="384"/>
    </location>
</feature>
<proteinExistence type="predicted"/>
<reference evidence="2 3" key="1">
    <citation type="submission" date="2018-10" db="EMBL/GenBank/DDBJ databases">
        <authorList>
            <consortium name="Pathogen Informatics"/>
        </authorList>
    </citation>
    <scope>NUCLEOTIDE SEQUENCE [LARGE SCALE GENOMIC DNA]</scope>
</reference>
<dbReference type="Proteomes" id="UP000267029">
    <property type="component" value="Unassembled WGS sequence"/>
</dbReference>
<name>A0A0R3UGI0_MESCO</name>
<dbReference type="GO" id="GO:0005634">
    <property type="term" value="C:nucleus"/>
    <property type="evidence" value="ECO:0007669"/>
    <property type="project" value="TreeGrafter"/>
</dbReference>
<evidence type="ECO:0000256" key="1">
    <source>
        <dbReference type="SAM" id="Phobius"/>
    </source>
</evidence>
<dbReference type="STRING" id="53468.A0A0R3UGI0"/>
<keyword evidence="3" id="KW-1185">Reference proteome</keyword>
<keyword evidence="1" id="KW-0812">Transmembrane</keyword>
<dbReference type="Pfam" id="PF05427">
    <property type="entry name" value="FIBP"/>
    <property type="match status" value="1"/>
</dbReference>
<dbReference type="AlphaFoldDB" id="A0A0R3UGI0"/>
<sequence length="435" mass="49287">MLIRTSYNLTRSSVVLVEEAAKNLQSQPDVEAFQLSHELLAASVADQYAQFTLLDSAMMQPDVFVNYPSNYILDWKLRKKLVECYYSLDDALCRELIGSKLSARFRRDLADVAERCGIRLRSCRRQYENLRRVARFVEDTPGHLCEIIRRYFVLPLPLAEVYAAMIFLCVNRFETSKRCFSGATFADFTYCAEQLMTYWTNSNNQVAKLDSPVDLELDFEFCGELKVLKLLAEKQTYLDRHKSLVIRQISSSVSELCLNGVETNFKSLSKAIITIATGLSHAKEVRDLFLDIIEKVGDLVVDVVVGAQWTYQEFSNFLTSYDETLRILPPAKSAQTSPFLARTLTPTMRSDPSTFVCDDLEYIKCLFFCLVVIPLFGPLSIVIVSKMLDAFLRSVQINQPAVLSPSAEHKYLSASGVCPLPPQCIVIDAPVDWFP</sequence>
<keyword evidence="1" id="KW-0472">Membrane</keyword>
<evidence type="ECO:0000313" key="3">
    <source>
        <dbReference type="Proteomes" id="UP000267029"/>
    </source>
</evidence>
<evidence type="ECO:0008006" key="4">
    <source>
        <dbReference type="Google" id="ProtNLM"/>
    </source>
</evidence>
<dbReference type="PANTHER" id="PTHR13223">
    <property type="entry name" value="ACIDIC FIBROBLAST GROWTH FACTOR INTRACELLULAR BINDING PROTEIN"/>
    <property type="match status" value="1"/>
</dbReference>
<dbReference type="PANTHER" id="PTHR13223:SF2">
    <property type="entry name" value="ACIDIC FIBROBLAST GROWTH FACTOR INTRACELLULAR-BINDING PROTEIN"/>
    <property type="match status" value="1"/>
</dbReference>
<evidence type="ECO:0000313" key="2">
    <source>
        <dbReference type="EMBL" id="VDD80335.1"/>
    </source>
</evidence>
<dbReference type="InterPro" id="IPR008614">
    <property type="entry name" value="FIBP"/>
</dbReference>